<feature type="region of interest" description="Disordered" evidence="9">
    <location>
        <begin position="246"/>
        <end position="265"/>
    </location>
</feature>
<evidence type="ECO:0000313" key="14">
    <source>
        <dbReference type="Proteomes" id="UP001284601"/>
    </source>
</evidence>
<feature type="transmembrane region" description="Helical" evidence="10">
    <location>
        <begin position="131"/>
        <end position="151"/>
    </location>
</feature>
<organism evidence="13 14">
    <name type="scientific">Conexibacter stalactiti</name>
    <dbReference type="NCBI Taxonomy" id="1940611"/>
    <lineage>
        <taxon>Bacteria</taxon>
        <taxon>Bacillati</taxon>
        <taxon>Actinomycetota</taxon>
        <taxon>Thermoleophilia</taxon>
        <taxon>Solirubrobacterales</taxon>
        <taxon>Conexibacteraceae</taxon>
        <taxon>Conexibacter</taxon>
    </lineage>
</organism>
<proteinExistence type="predicted"/>
<evidence type="ECO:0000256" key="5">
    <source>
        <dbReference type="ARBA" id="ARBA00022989"/>
    </source>
</evidence>
<evidence type="ECO:0000256" key="6">
    <source>
        <dbReference type="ARBA" id="ARBA00023136"/>
    </source>
</evidence>
<dbReference type="Pfam" id="PF10099">
    <property type="entry name" value="RskA_C"/>
    <property type="match status" value="1"/>
</dbReference>
<keyword evidence="6 10" id="KW-0472">Membrane</keyword>
<dbReference type="InterPro" id="IPR027383">
    <property type="entry name" value="Znf_put"/>
</dbReference>
<evidence type="ECO:0000256" key="10">
    <source>
        <dbReference type="SAM" id="Phobius"/>
    </source>
</evidence>
<name>A0ABU4HT35_9ACTN</name>
<dbReference type="InterPro" id="IPR041916">
    <property type="entry name" value="Anti_sigma_zinc_sf"/>
</dbReference>
<dbReference type="EMBL" id="JAWSTH010000056">
    <property type="protein sequence ID" value="MDW5596456.1"/>
    <property type="molecule type" value="Genomic_DNA"/>
</dbReference>
<dbReference type="Pfam" id="PF13490">
    <property type="entry name" value="zf-HC2"/>
    <property type="match status" value="1"/>
</dbReference>
<sequence>MNIADEHSRWDEDLASYAVGALDTDETVAFAAHLATCDRCRGELHRLAPAVELLPASVEQLSPPPALRGRIMDAIAQERAAASGVPEQAPAPATTRSRRGASAPARARHGGSSGSQRTPLRERLRGWHVPVLPAALTAAGVAAAFAIGLVVGGGSSTPDRTTVPVVATADAGRAAVSGQLISDGGAWHLDVRQLPQPARGRVYQAWVMRDGRDVEPSTVFVLARDGSSTVAIPQSLGSGDQVLVTEEPAGGSPAPTARPLLSATV</sequence>
<evidence type="ECO:0000313" key="13">
    <source>
        <dbReference type="EMBL" id="MDW5596456.1"/>
    </source>
</evidence>
<evidence type="ECO:0000256" key="9">
    <source>
        <dbReference type="SAM" id="MobiDB-lite"/>
    </source>
</evidence>
<keyword evidence="4 10" id="KW-0812">Transmembrane</keyword>
<feature type="region of interest" description="Disordered" evidence="9">
    <location>
        <begin position="79"/>
        <end position="120"/>
    </location>
</feature>
<dbReference type="RefSeq" id="WP_318598842.1">
    <property type="nucleotide sequence ID" value="NZ_JAWSTH010000056.1"/>
</dbReference>
<evidence type="ECO:0000256" key="2">
    <source>
        <dbReference type="ARBA" id="ARBA00004236"/>
    </source>
</evidence>
<dbReference type="InterPro" id="IPR018764">
    <property type="entry name" value="RskA_C"/>
</dbReference>
<feature type="compositionally biased region" description="Low complexity" evidence="9">
    <location>
        <begin position="90"/>
        <end position="105"/>
    </location>
</feature>
<evidence type="ECO:0000256" key="8">
    <source>
        <dbReference type="ARBA" id="ARBA00030803"/>
    </source>
</evidence>
<accession>A0ABU4HT35</accession>
<keyword evidence="14" id="KW-1185">Reference proteome</keyword>
<dbReference type="PANTHER" id="PTHR37461">
    <property type="entry name" value="ANTI-SIGMA-K FACTOR RSKA"/>
    <property type="match status" value="1"/>
</dbReference>
<dbReference type="InterPro" id="IPR051474">
    <property type="entry name" value="Anti-sigma-K/W_factor"/>
</dbReference>
<evidence type="ECO:0000256" key="4">
    <source>
        <dbReference type="ARBA" id="ARBA00022692"/>
    </source>
</evidence>
<dbReference type="Gene3D" id="1.10.10.1320">
    <property type="entry name" value="Anti-sigma factor, zinc-finger domain"/>
    <property type="match status" value="1"/>
</dbReference>
<evidence type="ECO:0000256" key="1">
    <source>
        <dbReference type="ARBA" id="ARBA00004167"/>
    </source>
</evidence>
<reference evidence="14" key="1">
    <citation type="submission" date="2023-07" db="EMBL/GenBank/DDBJ databases">
        <title>Conexibacter stalactiti sp. nov., isolated from stalactites in a lava cave and emended description of the genus Conexibacter.</title>
        <authorList>
            <person name="Lee S.D."/>
        </authorList>
    </citation>
    <scope>NUCLEOTIDE SEQUENCE [LARGE SCALE GENOMIC DNA]</scope>
    <source>
        <strain evidence="14">KCTC 39840</strain>
    </source>
</reference>
<keyword evidence="5 10" id="KW-1133">Transmembrane helix</keyword>
<comment type="subcellular location">
    <subcellularLocation>
        <location evidence="2">Cell membrane</location>
    </subcellularLocation>
    <subcellularLocation>
        <location evidence="1">Membrane</location>
        <topology evidence="1">Single-pass membrane protein</topology>
    </subcellularLocation>
</comment>
<dbReference type="PANTHER" id="PTHR37461:SF1">
    <property type="entry name" value="ANTI-SIGMA-K FACTOR RSKA"/>
    <property type="match status" value="1"/>
</dbReference>
<feature type="domain" description="Anti-sigma K factor RskA C-terminal" evidence="11">
    <location>
        <begin position="140"/>
        <end position="256"/>
    </location>
</feature>
<evidence type="ECO:0000259" key="11">
    <source>
        <dbReference type="Pfam" id="PF10099"/>
    </source>
</evidence>
<feature type="domain" description="Putative zinc-finger" evidence="12">
    <location>
        <begin position="10"/>
        <end position="41"/>
    </location>
</feature>
<evidence type="ECO:0000259" key="12">
    <source>
        <dbReference type="Pfam" id="PF13490"/>
    </source>
</evidence>
<dbReference type="Proteomes" id="UP001284601">
    <property type="component" value="Unassembled WGS sequence"/>
</dbReference>
<protein>
    <recommendedName>
        <fullName evidence="8">Regulator of SigK</fullName>
    </recommendedName>
    <alternativeName>
        <fullName evidence="7">Sigma-K anti-sigma factor RskA</fullName>
    </alternativeName>
</protein>
<evidence type="ECO:0000256" key="7">
    <source>
        <dbReference type="ARBA" id="ARBA00029829"/>
    </source>
</evidence>
<comment type="caution">
    <text evidence="13">The sequence shown here is derived from an EMBL/GenBank/DDBJ whole genome shotgun (WGS) entry which is preliminary data.</text>
</comment>
<evidence type="ECO:0000256" key="3">
    <source>
        <dbReference type="ARBA" id="ARBA00022475"/>
    </source>
</evidence>
<keyword evidence="3" id="KW-1003">Cell membrane</keyword>
<gene>
    <name evidence="13" type="ORF">R7226_19065</name>
</gene>